<feature type="compositionally biased region" description="Basic and acidic residues" evidence="1">
    <location>
        <begin position="1"/>
        <end position="15"/>
    </location>
</feature>
<dbReference type="Proteomes" id="UP001341840">
    <property type="component" value="Unassembled WGS sequence"/>
</dbReference>
<reference evidence="2 3" key="1">
    <citation type="journal article" date="2023" name="Plants (Basel)">
        <title>Bridging the Gap: Combining Genomics and Transcriptomics Approaches to Understand Stylosanthes scabra, an Orphan Legume from the Brazilian Caatinga.</title>
        <authorList>
            <person name="Ferreira-Neto J.R.C."/>
            <person name="da Silva M.D."/>
            <person name="Binneck E."/>
            <person name="de Melo N.F."/>
            <person name="da Silva R.H."/>
            <person name="de Melo A.L.T.M."/>
            <person name="Pandolfi V."/>
            <person name="Bustamante F.O."/>
            <person name="Brasileiro-Vidal A.C."/>
            <person name="Benko-Iseppon A.M."/>
        </authorList>
    </citation>
    <scope>NUCLEOTIDE SEQUENCE [LARGE SCALE GENOMIC DNA]</scope>
    <source>
        <tissue evidence="2">Leaves</tissue>
    </source>
</reference>
<keyword evidence="3" id="KW-1185">Reference proteome</keyword>
<feature type="region of interest" description="Disordered" evidence="1">
    <location>
        <begin position="1"/>
        <end position="75"/>
    </location>
</feature>
<accession>A0ABU6UTW9</accession>
<evidence type="ECO:0000313" key="3">
    <source>
        <dbReference type="Proteomes" id="UP001341840"/>
    </source>
</evidence>
<evidence type="ECO:0000313" key="2">
    <source>
        <dbReference type="EMBL" id="MED6164097.1"/>
    </source>
</evidence>
<proteinExistence type="predicted"/>
<feature type="compositionally biased region" description="Basic and acidic residues" evidence="1">
    <location>
        <begin position="60"/>
        <end position="75"/>
    </location>
</feature>
<dbReference type="EMBL" id="JASCZI010122309">
    <property type="protein sequence ID" value="MED6164097.1"/>
    <property type="molecule type" value="Genomic_DNA"/>
</dbReference>
<protein>
    <submittedName>
        <fullName evidence="2">Uncharacterized protein</fullName>
    </submittedName>
</protein>
<gene>
    <name evidence="2" type="ORF">PIB30_086428</name>
</gene>
<feature type="non-terminal residue" evidence="2">
    <location>
        <position position="1"/>
    </location>
</feature>
<organism evidence="2 3">
    <name type="scientific">Stylosanthes scabra</name>
    <dbReference type="NCBI Taxonomy" id="79078"/>
    <lineage>
        <taxon>Eukaryota</taxon>
        <taxon>Viridiplantae</taxon>
        <taxon>Streptophyta</taxon>
        <taxon>Embryophyta</taxon>
        <taxon>Tracheophyta</taxon>
        <taxon>Spermatophyta</taxon>
        <taxon>Magnoliopsida</taxon>
        <taxon>eudicotyledons</taxon>
        <taxon>Gunneridae</taxon>
        <taxon>Pentapetalae</taxon>
        <taxon>rosids</taxon>
        <taxon>fabids</taxon>
        <taxon>Fabales</taxon>
        <taxon>Fabaceae</taxon>
        <taxon>Papilionoideae</taxon>
        <taxon>50 kb inversion clade</taxon>
        <taxon>dalbergioids sensu lato</taxon>
        <taxon>Dalbergieae</taxon>
        <taxon>Pterocarpus clade</taxon>
        <taxon>Stylosanthes</taxon>
    </lineage>
</organism>
<comment type="caution">
    <text evidence="2">The sequence shown here is derived from an EMBL/GenBank/DDBJ whole genome shotgun (WGS) entry which is preliminary data.</text>
</comment>
<name>A0ABU6UTW9_9FABA</name>
<evidence type="ECO:0000256" key="1">
    <source>
        <dbReference type="SAM" id="MobiDB-lite"/>
    </source>
</evidence>
<sequence length="75" mass="8324">GNEQRQDQQPERQQDELDLNATANDGTGVDDANVDSRGIQNELPHPHTTNPGGQRIPSTIDKRWSGGTSHNREQH</sequence>